<keyword evidence="3" id="KW-0472">Membrane</keyword>
<protein>
    <submittedName>
        <fullName evidence="5">ABC transporter permease</fullName>
    </submittedName>
</protein>
<feature type="domain" description="ABC transporter type 1 GsiC-like N-terminal" evidence="4">
    <location>
        <begin position="9"/>
        <end position="69"/>
    </location>
</feature>
<keyword evidence="3" id="KW-1003">Cell membrane</keyword>
<feature type="non-terminal residue" evidence="5">
    <location>
        <position position="69"/>
    </location>
</feature>
<keyword evidence="2" id="KW-0813">Transport</keyword>
<proteinExistence type="predicted"/>
<comment type="caution">
    <text evidence="5">The sequence shown here is derived from an EMBL/GenBank/DDBJ whole genome shotgun (WGS) entry which is preliminary data.</text>
</comment>
<name>A0A7Y7M6B8_9PROT</name>
<comment type="subcellular location">
    <subcellularLocation>
        <location evidence="1">Cell membrane</location>
        <topology evidence="1">Multi-pass membrane protein</topology>
    </subcellularLocation>
</comment>
<dbReference type="GO" id="GO:0005886">
    <property type="term" value="C:plasma membrane"/>
    <property type="evidence" value="ECO:0007669"/>
    <property type="project" value="UniProtKB-SubCell"/>
</dbReference>
<evidence type="ECO:0000313" key="5">
    <source>
        <dbReference type="EMBL" id="NVN12835.1"/>
    </source>
</evidence>
<evidence type="ECO:0000313" key="6">
    <source>
        <dbReference type="Proteomes" id="UP000534870"/>
    </source>
</evidence>
<dbReference type="EMBL" id="JABXXP010000606">
    <property type="protein sequence ID" value="NVN12835.1"/>
    <property type="molecule type" value="Genomic_DNA"/>
</dbReference>
<organism evidence="5 6">
    <name type="scientific">Nguyenibacter vanlangensis</name>
    <dbReference type="NCBI Taxonomy" id="1216886"/>
    <lineage>
        <taxon>Bacteria</taxon>
        <taxon>Pseudomonadati</taxon>
        <taxon>Pseudomonadota</taxon>
        <taxon>Alphaproteobacteria</taxon>
        <taxon>Acetobacterales</taxon>
        <taxon>Acetobacteraceae</taxon>
        <taxon>Nguyenibacter</taxon>
    </lineage>
</organism>
<evidence type="ECO:0000256" key="1">
    <source>
        <dbReference type="ARBA" id="ARBA00004651"/>
    </source>
</evidence>
<evidence type="ECO:0000259" key="4">
    <source>
        <dbReference type="Pfam" id="PF19300"/>
    </source>
</evidence>
<sequence length="69" mass="7380">MRRALVPLVGRRFATAALSLVFVVVAVFAITSLLPGDATDSVLGQSATPQSVQALRHSLHLDRPAPLRF</sequence>
<gene>
    <name evidence="5" type="ORF">HUK84_17170</name>
</gene>
<evidence type="ECO:0000256" key="2">
    <source>
        <dbReference type="ARBA" id="ARBA00022448"/>
    </source>
</evidence>
<evidence type="ECO:0000256" key="3">
    <source>
        <dbReference type="ARBA" id="ARBA00022475"/>
    </source>
</evidence>
<accession>A0A7Y7M6B8</accession>
<dbReference type="AlphaFoldDB" id="A0A7Y7M6B8"/>
<dbReference type="InterPro" id="IPR045621">
    <property type="entry name" value="BPD_transp_1_N"/>
</dbReference>
<reference evidence="5 6" key="1">
    <citation type="submission" date="2020-06" db="EMBL/GenBank/DDBJ databases">
        <title>Description of novel acetic acid bacteria.</title>
        <authorList>
            <person name="Sombolestani A."/>
        </authorList>
    </citation>
    <scope>NUCLEOTIDE SEQUENCE [LARGE SCALE GENOMIC DNA]</scope>
    <source>
        <strain evidence="5 6">LMG 31431</strain>
    </source>
</reference>
<dbReference type="Proteomes" id="UP000534870">
    <property type="component" value="Unassembled WGS sequence"/>
</dbReference>
<dbReference type="Pfam" id="PF19300">
    <property type="entry name" value="BPD_transp_1_N"/>
    <property type="match status" value="1"/>
</dbReference>